<reference evidence="1 2" key="1">
    <citation type="submission" date="2019-08" db="EMBL/GenBank/DDBJ databases">
        <title>Genome of Aequorivita antarctica SW49 (type strain).</title>
        <authorList>
            <person name="Bowman J.P."/>
        </authorList>
    </citation>
    <scope>NUCLEOTIDE SEQUENCE [LARGE SCALE GENOMIC DNA]</scope>
    <source>
        <strain evidence="1 2">SW49</strain>
    </source>
</reference>
<dbReference type="OrthoDB" id="3829619at2"/>
<keyword evidence="2" id="KW-1185">Reference proteome</keyword>
<organism evidence="1 2">
    <name type="scientific">Aequorivita antarctica</name>
    <dbReference type="NCBI Taxonomy" id="153266"/>
    <lineage>
        <taxon>Bacteria</taxon>
        <taxon>Pseudomonadati</taxon>
        <taxon>Bacteroidota</taxon>
        <taxon>Flavobacteriia</taxon>
        <taxon>Flavobacteriales</taxon>
        <taxon>Flavobacteriaceae</taxon>
        <taxon>Aequorivita</taxon>
    </lineage>
</organism>
<protein>
    <submittedName>
        <fullName evidence="1">Uncharacterized protein</fullName>
    </submittedName>
</protein>
<gene>
    <name evidence="1" type="ORF">ESU54_16305</name>
</gene>
<proteinExistence type="predicted"/>
<comment type="caution">
    <text evidence="1">The sequence shown here is derived from an EMBL/GenBank/DDBJ whole genome shotgun (WGS) entry which is preliminary data.</text>
</comment>
<name>A0A5C6YVI9_9FLAO</name>
<evidence type="ECO:0000313" key="2">
    <source>
        <dbReference type="Proteomes" id="UP000321497"/>
    </source>
</evidence>
<accession>A0A5C6YVI9</accession>
<dbReference type="EMBL" id="VORT01000016">
    <property type="protein sequence ID" value="TXD71584.1"/>
    <property type="molecule type" value="Genomic_DNA"/>
</dbReference>
<sequence length="175" mass="20379">MNKKNYIIFDPQVNSPLHLLDKKEAKEHFQLFISNIDERIKILQDLVSFSNIELDLSLISIEKLDNWFVQCVKENVVNGKPDSFIFSICNDLAMYFGRVVISKCENVFWKLNTIRPSDISYNRPVLSGFNVKNKNYYVDFDLVLGQYAHRIAREKIEENLLVKMVDSAINKCHTG</sequence>
<dbReference type="Proteomes" id="UP000321497">
    <property type="component" value="Unassembled WGS sequence"/>
</dbReference>
<evidence type="ECO:0000313" key="1">
    <source>
        <dbReference type="EMBL" id="TXD71584.1"/>
    </source>
</evidence>
<dbReference type="RefSeq" id="WP_146744007.1">
    <property type="nucleotide sequence ID" value="NZ_UEGI01000010.1"/>
</dbReference>
<dbReference type="AlphaFoldDB" id="A0A5C6YVI9"/>